<proteinExistence type="predicted"/>
<protein>
    <recommendedName>
        <fullName evidence="4">Zinc-finger domain-containing protein</fullName>
    </recommendedName>
</protein>
<keyword evidence="1" id="KW-0472">Membrane</keyword>
<organism evidence="2 3">
    <name type="scientific">Bacillus spongiae</name>
    <dbReference type="NCBI Taxonomy" id="2683610"/>
    <lineage>
        <taxon>Bacteria</taxon>
        <taxon>Bacillati</taxon>
        <taxon>Bacillota</taxon>
        <taxon>Bacilli</taxon>
        <taxon>Bacillales</taxon>
        <taxon>Bacillaceae</taxon>
        <taxon>Bacillus</taxon>
    </lineage>
</organism>
<evidence type="ECO:0000313" key="2">
    <source>
        <dbReference type="EMBL" id="MEI5907628.1"/>
    </source>
</evidence>
<dbReference type="RefSeq" id="WP_336587065.1">
    <property type="nucleotide sequence ID" value="NZ_JBBAXC010000008.1"/>
</dbReference>
<reference evidence="2 3" key="1">
    <citation type="journal article" date="2018" name="J. Microbiol.">
        <title>Bacillus spongiae sp. nov., isolated from sponge of Jeju Island.</title>
        <authorList>
            <person name="Lee G.E."/>
            <person name="Im W.T."/>
            <person name="Park J.S."/>
        </authorList>
    </citation>
    <scope>NUCLEOTIDE SEQUENCE [LARGE SCALE GENOMIC DNA]</scope>
    <source>
        <strain evidence="2 3">135PIL107-10</strain>
    </source>
</reference>
<evidence type="ECO:0000256" key="1">
    <source>
        <dbReference type="SAM" id="Phobius"/>
    </source>
</evidence>
<gene>
    <name evidence="2" type="ORF">WAK64_11230</name>
</gene>
<feature type="transmembrane region" description="Helical" evidence="1">
    <location>
        <begin position="87"/>
        <end position="106"/>
    </location>
</feature>
<evidence type="ECO:0008006" key="4">
    <source>
        <dbReference type="Google" id="ProtNLM"/>
    </source>
</evidence>
<keyword evidence="3" id="KW-1185">Reference proteome</keyword>
<evidence type="ECO:0000313" key="3">
    <source>
        <dbReference type="Proteomes" id="UP001312865"/>
    </source>
</evidence>
<sequence>MKHYSLTEWQDYINGNLLDDEVRNEYEQHLYSCDDCLESYMSAIESLETDLPTITEPSLYTDELMKKIPFKEADKTIYRRKWYEDKVFHYLLATAMTFLLMLTGVFSELTNVSSKFEQKTQPSFTEQVLTFLDKVEKIEEKEKK</sequence>
<accession>A0ABU8HEZ9</accession>
<comment type="caution">
    <text evidence="2">The sequence shown here is derived from an EMBL/GenBank/DDBJ whole genome shotgun (WGS) entry which is preliminary data.</text>
</comment>
<name>A0ABU8HEZ9_9BACI</name>
<dbReference type="Proteomes" id="UP001312865">
    <property type="component" value="Unassembled WGS sequence"/>
</dbReference>
<keyword evidence="1" id="KW-0812">Transmembrane</keyword>
<dbReference type="EMBL" id="JBBAXC010000008">
    <property type="protein sequence ID" value="MEI5907628.1"/>
    <property type="molecule type" value="Genomic_DNA"/>
</dbReference>
<keyword evidence="1" id="KW-1133">Transmembrane helix</keyword>